<dbReference type="STRING" id="1316194.A0A1Q5UQA6"/>
<evidence type="ECO:0000313" key="1">
    <source>
        <dbReference type="EMBL" id="OKP14653.1"/>
    </source>
</evidence>
<dbReference type="Gene3D" id="3.40.50.150">
    <property type="entry name" value="Vaccinia Virus protein VP39"/>
    <property type="match status" value="1"/>
</dbReference>
<dbReference type="EMBL" id="MNBE01000071">
    <property type="protein sequence ID" value="OKP14653.1"/>
    <property type="molecule type" value="Genomic_DNA"/>
</dbReference>
<protein>
    <recommendedName>
        <fullName evidence="3">S-adenosyl-L-methionine-dependent methyltransferase</fullName>
    </recommendedName>
</protein>
<organism evidence="1 2">
    <name type="scientific">Penicillium subrubescens</name>
    <dbReference type="NCBI Taxonomy" id="1316194"/>
    <lineage>
        <taxon>Eukaryota</taxon>
        <taxon>Fungi</taxon>
        <taxon>Dikarya</taxon>
        <taxon>Ascomycota</taxon>
        <taxon>Pezizomycotina</taxon>
        <taxon>Eurotiomycetes</taxon>
        <taxon>Eurotiomycetidae</taxon>
        <taxon>Eurotiales</taxon>
        <taxon>Aspergillaceae</taxon>
        <taxon>Penicillium</taxon>
    </lineage>
</organism>
<name>A0A1Q5UQA6_9EURO</name>
<proteinExistence type="predicted"/>
<comment type="caution">
    <text evidence="1">The sequence shown here is derived from an EMBL/GenBank/DDBJ whole genome shotgun (WGS) entry which is preliminary data.</text>
</comment>
<sequence>MEKNWLRARNNHTYENGRRYYGFRSEFPFPDDRTATVAHGAINGIWLKLLDGKTFIAPIGPVKKTHKFLEFATRSGSWTILVVEKYHPAPHITGMDVTQMSGDLRYFENHEIEGQWPFTPKQAFHLIHAQSLGGVIADYDGFYANAFRHLLPGGWLEVWENDFRFLTDNPQNEARLVALREWEMLMHQAAAKFGKRINVVAEQKGLMHSAGFVQVEERIFKPRVVSGRATGESRVDLAEQVACDTARCTDLRARLVNRRSGVLATAVKGSAISDGAVSGRQDSSTCVACATTRCDYDTRDRVGDVVDATLRRQAEGAAVDPDSGDEVVTEEVGYMASVGALQRS</sequence>
<dbReference type="SUPFAM" id="SSF53335">
    <property type="entry name" value="S-adenosyl-L-methionine-dependent methyltransferases"/>
    <property type="match status" value="1"/>
</dbReference>
<dbReference type="InterPro" id="IPR029063">
    <property type="entry name" value="SAM-dependent_MTases_sf"/>
</dbReference>
<keyword evidence="2" id="KW-1185">Reference proteome</keyword>
<evidence type="ECO:0008006" key="3">
    <source>
        <dbReference type="Google" id="ProtNLM"/>
    </source>
</evidence>
<dbReference type="Proteomes" id="UP000186955">
    <property type="component" value="Unassembled WGS sequence"/>
</dbReference>
<gene>
    <name evidence="1" type="ORF">PENSUB_11411</name>
</gene>
<accession>A0A1Q5UQA6</accession>
<dbReference type="AlphaFoldDB" id="A0A1Q5UQA6"/>
<evidence type="ECO:0000313" key="2">
    <source>
        <dbReference type="Proteomes" id="UP000186955"/>
    </source>
</evidence>
<reference evidence="1 2" key="1">
    <citation type="submission" date="2016-10" db="EMBL/GenBank/DDBJ databases">
        <title>Genome sequence of the ascomycete fungus Penicillium subrubescens.</title>
        <authorList>
            <person name="De Vries R.P."/>
            <person name="Peng M."/>
            <person name="Dilokpimol A."/>
            <person name="Hilden K."/>
            <person name="Makela M.R."/>
            <person name="Grigoriev I."/>
            <person name="Riley R."/>
            <person name="Granchi Z."/>
        </authorList>
    </citation>
    <scope>NUCLEOTIDE SEQUENCE [LARGE SCALE GENOMIC DNA]</scope>
    <source>
        <strain evidence="1 2">CBS 132785</strain>
    </source>
</reference>